<accession>A0ABS2PBK3</accession>
<proteinExistence type="predicted"/>
<gene>
    <name evidence="1" type="ORF">JOD17_001326</name>
</gene>
<keyword evidence="2" id="KW-1185">Reference proteome</keyword>
<organism evidence="1 2">
    <name type="scientific">Geomicrobium sediminis</name>
    <dbReference type="NCBI Taxonomy" id="1347788"/>
    <lineage>
        <taxon>Bacteria</taxon>
        <taxon>Bacillati</taxon>
        <taxon>Bacillota</taxon>
        <taxon>Bacilli</taxon>
        <taxon>Bacillales</taxon>
        <taxon>Geomicrobium</taxon>
    </lineage>
</organism>
<reference evidence="1 2" key="1">
    <citation type="submission" date="2021-01" db="EMBL/GenBank/DDBJ databases">
        <title>Genomic Encyclopedia of Type Strains, Phase IV (KMG-IV): sequencing the most valuable type-strain genomes for metagenomic binning, comparative biology and taxonomic classification.</title>
        <authorList>
            <person name="Goeker M."/>
        </authorList>
    </citation>
    <scope>NUCLEOTIDE SEQUENCE [LARGE SCALE GENOMIC DNA]</scope>
    <source>
        <strain evidence="1 2">DSM 25540</strain>
    </source>
</reference>
<dbReference type="Proteomes" id="UP000741863">
    <property type="component" value="Unassembled WGS sequence"/>
</dbReference>
<protein>
    <submittedName>
        <fullName evidence="1">Uncharacterized protein</fullName>
    </submittedName>
</protein>
<comment type="caution">
    <text evidence="1">The sequence shown here is derived from an EMBL/GenBank/DDBJ whole genome shotgun (WGS) entry which is preliminary data.</text>
</comment>
<evidence type="ECO:0000313" key="1">
    <source>
        <dbReference type="EMBL" id="MBM7632233.1"/>
    </source>
</evidence>
<dbReference type="EMBL" id="JAFBEC010000003">
    <property type="protein sequence ID" value="MBM7632233.1"/>
    <property type="molecule type" value="Genomic_DNA"/>
</dbReference>
<evidence type="ECO:0000313" key="2">
    <source>
        <dbReference type="Proteomes" id="UP000741863"/>
    </source>
</evidence>
<name>A0ABS2PBK3_9BACL</name>
<sequence length="35" mass="4076">MEVMILMFDITQILNEMLNESGTDSATFDLDYKVF</sequence>